<feature type="domain" description="CheR-type methyltransferase" evidence="4">
    <location>
        <begin position="1"/>
        <end position="258"/>
    </location>
</feature>
<dbReference type="InterPro" id="IPR000780">
    <property type="entry name" value="CheR_MeTrfase"/>
</dbReference>
<dbReference type="EMBL" id="CP016379">
    <property type="protein sequence ID" value="AZR74220.1"/>
    <property type="molecule type" value="Genomic_DNA"/>
</dbReference>
<dbReference type="OrthoDB" id="9816309at2"/>
<dbReference type="PANTHER" id="PTHR24422:SF19">
    <property type="entry name" value="CHEMOTAXIS PROTEIN METHYLTRANSFERASE"/>
    <property type="match status" value="1"/>
</dbReference>
<name>A0A3Q9HRN9_9FIRM</name>
<evidence type="ECO:0000313" key="5">
    <source>
        <dbReference type="EMBL" id="AZR74220.1"/>
    </source>
</evidence>
<keyword evidence="1 5" id="KW-0489">Methyltransferase</keyword>
<gene>
    <name evidence="5" type="ORF">BBF96_12920</name>
</gene>
<protein>
    <submittedName>
        <fullName evidence="5">Protein-glutamate O-methyltransferase</fullName>
    </submittedName>
</protein>
<accession>A0A3Q9HRN9</accession>
<dbReference type="InterPro" id="IPR050903">
    <property type="entry name" value="Bact_Chemotaxis_MeTrfase"/>
</dbReference>
<organism evidence="5 6">
    <name type="scientific">Anoxybacter fermentans</name>
    <dbReference type="NCBI Taxonomy" id="1323375"/>
    <lineage>
        <taxon>Bacteria</taxon>
        <taxon>Bacillati</taxon>
        <taxon>Bacillota</taxon>
        <taxon>Clostridia</taxon>
        <taxon>Halanaerobiales</taxon>
        <taxon>Anoxybacter</taxon>
    </lineage>
</organism>
<keyword evidence="6" id="KW-1185">Reference proteome</keyword>
<dbReference type="CDD" id="cd02440">
    <property type="entry name" value="AdoMet_MTases"/>
    <property type="match status" value="1"/>
</dbReference>
<dbReference type="PROSITE" id="PS50123">
    <property type="entry name" value="CHER"/>
    <property type="match status" value="1"/>
</dbReference>
<dbReference type="SMART" id="SM00138">
    <property type="entry name" value="MeTrc"/>
    <property type="match status" value="1"/>
</dbReference>
<sequence length="258" mass="29866">MITFEEFKTQASKILGLNLSSYKAKRVQRRVESLMRRRNIPDYTTCLELLRNNSNFRADFLNHFTINTSEFFRNPSNFVTLKNEIFPELFAGGKKVKIWSAPCSNGCEPYSLAIIIDELGIKSHQYEILGVDIDPNILQAAKKGIYNSGALKNVSTERLQKYFKQVGTNTFALSEKIKKMVHFKEFDLLKDTYSKNWDLILCRNFFIYLTSDVKDLLTRKFVDALRPGGILFLGNTEFIFEPEKFGLSKIVSSFYRKI</sequence>
<dbReference type="InterPro" id="IPR022641">
    <property type="entry name" value="CheR_N"/>
</dbReference>
<dbReference type="InterPro" id="IPR022642">
    <property type="entry name" value="CheR_C"/>
</dbReference>
<dbReference type="SUPFAM" id="SSF47757">
    <property type="entry name" value="Chemotaxis receptor methyltransferase CheR, N-terminal domain"/>
    <property type="match status" value="1"/>
</dbReference>
<dbReference type="KEGG" id="aft:BBF96_12920"/>
<dbReference type="Proteomes" id="UP000267250">
    <property type="component" value="Chromosome"/>
</dbReference>
<dbReference type="AlphaFoldDB" id="A0A3Q9HRN9"/>
<evidence type="ECO:0000256" key="3">
    <source>
        <dbReference type="ARBA" id="ARBA00022691"/>
    </source>
</evidence>
<dbReference type="PANTHER" id="PTHR24422">
    <property type="entry name" value="CHEMOTAXIS PROTEIN METHYLTRANSFERASE"/>
    <property type="match status" value="1"/>
</dbReference>
<evidence type="ECO:0000313" key="6">
    <source>
        <dbReference type="Proteomes" id="UP000267250"/>
    </source>
</evidence>
<reference evidence="5 6" key="1">
    <citation type="submission" date="2016-07" db="EMBL/GenBank/DDBJ databases">
        <title>Genome and transcriptome analysis of iron-reducing fermentative bacteria Anoxybacter fermentans.</title>
        <authorList>
            <person name="Zeng X."/>
            <person name="Shao Z."/>
        </authorList>
    </citation>
    <scope>NUCLEOTIDE SEQUENCE [LARGE SCALE GENOMIC DNA]</scope>
    <source>
        <strain evidence="5 6">DY22613</strain>
    </source>
</reference>
<proteinExistence type="predicted"/>
<dbReference type="GO" id="GO:0032259">
    <property type="term" value="P:methylation"/>
    <property type="evidence" value="ECO:0007669"/>
    <property type="project" value="UniProtKB-KW"/>
</dbReference>
<dbReference type="Gene3D" id="3.40.50.150">
    <property type="entry name" value="Vaccinia Virus protein VP39"/>
    <property type="match status" value="1"/>
</dbReference>
<dbReference type="InterPro" id="IPR029063">
    <property type="entry name" value="SAM-dependent_MTases_sf"/>
</dbReference>
<dbReference type="SUPFAM" id="SSF53335">
    <property type="entry name" value="S-adenosyl-L-methionine-dependent methyltransferases"/>
    <property type="match status" value="1"/>
</dbReference>
<dbReference type="GO" id="GO:0008757">
    <property type="term" value="F:S-adenosylmethionine-dependent methyltransferase activity"/>
    <property type="evidence" value="ECO:0007669"/>
    <property type="project" value="InterPro"/>
</dbReference>
<dbReference type="RefSeq" id="WP_127017577.1">
    <property type="nucleotide sequence ID" value="NZ_CP016379.1"/>
</dbReference>
<dbReference type="Pfam" id="PF01739">
    <property type="entry name" value="CheR"/>
    <property type="match status" value="1"/>
</dbReference>
<keyword evidence="3" id="KW-0949">S-adenosyl-L-methionine</keyword>
<evidence type="ECO:0000256" key="1">
    <source>
        <dbReference type="ARBA" id="ARBA00022603"/>
    </source>
</evidence>
<keyword evidence="2 5" id="KW-0808">Transferase</keyword>
<dbReference type="PRINTS" id="PR00996">
    <property type="entry name" value="CHERMTFRASE"/>
</dbReference>
<dbReference type="Pfam" id="PF03705">
    <property type="entry name" value="CheR_N"/>
    <property type="match status" value="1"/>
</dbReference>
<evidence type="ECO:0000256" key="2">
    <source>
        <dbReference type="ARBA" id="ARBA00022679"/>
    </source>
</evidence>
<evidence type="ECO:0000259" key="4">
    <source>
        <dbReference type="PROSITE" id="PS50123"/>
    </source>
</evidence>